<reference evidence="6 7" key="1">
    <citation type="submission" date="2020-02" db="EMBL/GenBank/DDBJ databases">
        <title>Complete genome sequence of Flavobacteriaceae bacterium.</title>
        <authorList>
            <person name="Kim S.-J."/>
            <person name="Kim Y.-S."/>
            <person name="Kim K.-H."/>
        </authorList>
    </citation>
    <scope>NUCLEOTIDE SEQUENCE [LARGE SCALE GENOMIC DNA]</scope>
    <source>
        <strain evidence="6 7">RR4-40</strain>
    </source>
</reference>
<dbReference type="CDD" id="cd07185">
    <property type="entry name" value="OmpA_C-like"/>
    <property type="match status" value="1"/>
</dbReference>
<organism evidence="6 7">
    <name type="scientific">Rasiella rasia</name>
    <dbReference type="NCBI Taxonomy" id="2744027"/>
    <lineage>
        <taxon>Bacteria</taxon>
        <taxon>Pseudomonadati</taxon>
        <taxon>Bacteroidota</taxon>
        <taxon>Flavobacteriia</taxon>
        <taxon>Flavobacteriales</taxon>
        <taxon>Flavobacteriaceae</taxon>
        <taxon>Rasiella</taxon>
    </lineage>
</organism>
<proteinExistence type="predicted"/>
<keyword evidence="2 4" id="KW-0472">Membrane</keyword>
<dbReference type="KEGG" id="mgel:G5B37_12265"/>
<sequence length="573" mass="63690">MQPFNKITFVFLLFILCTSCDSNKKKNDFEHTTERQEDINKAQKNIDDFFGNSNDPKLNEHKEALKKMLEPDAGIDQEKISKMIEENKSSGQNPGMKALLEKFQSGEINDKNATESISALLDNITSNGQNNGGLGDFFKEALADEIANDINASFEESMNGTDMASLFLPQPWDKTVANFNKLLNGESLDKEFTTNVPSKKRAGVVYPKEKYGVVLQISREYRPIHSIDFFEKEALFYENLDLVAIEKNINITPQLAKEIISAKEKTLYKVKRLTKSAKKAKQKFNDLNPTLLFDEDSDHTYIAKERKAIYLPLGKLSFADEVISSNHPGLKKDPNYALGEPDNFATLKNNKNVLIGAYSLGLKGQLTVKFTDNALVNVNGPDLYIFEVGATEPTRLEISKDGEQWIDVGEINGGTAQVDIADFVEDGELYYYVRLTDLDKRSGVPGADIDAIASIGSAIRLQLDSKVLFDTGKSELKAGGKEAVQELVSSIQQLSKGTIIIEGHTDDVGDNNTNKKLSLARANTVANVLKSSLPNQKFKFKTVGRGESKPLLPNTSNENRTKNRRVEILVLPK</sequence>
<evidence type="ECO:0000256" key="4">
    <source>
        <dbReference type="PROSITE-ProRule" id="PRU00473"/>
    </source>
</evidence>
<dbReference type="Proteomes" id="UP000505306">
    <property type="component" value="Chromosome"/>
</dbReference>
<dbReference type="EMBL" id="CP049057">
    <property type="protein sequence ID" value="QIE60307.1"/>
    <property type="molecule type" value="Genomic_DNA"/>
</dbReference>
<dbReference type="PRINTS" id="PR01021">
    <property type="entry name" value="OMPADOMAIN"/>
</dbReference>
<evidence type="ECO:0000313" key="7">
    <source>
        <dbReference type="Proteomes" id="UP000505306"/>
    </source>
</evidence>
<evidence type="ECO:0000256" key="3">
    <source>
        <dbReference type="ARBA" id="ARBA00023237"/>
    </source>
</evidence>
<accession>A0A6G6GP48</accession>
<evidence type="ECO:0000256" key="1">
    <source>
        <dbReference type="ARBA" id="ARBA00004442"/>
    </source>
</evidence>
<name>A0A6G6GP48_9FLAO</name>
<comment type="subcellular location">
    <subcellularLocation>
        <location evidence="1">Cell outer membrane</location>
    </subcellularLocation>
</comment>
<dbReference type="Gene3D" id="3.30.1330.60">
    <property type="entry name" value="OmpA-like domain"/>
    <property type="match status" value="1"/>
</dbReference>
<dbReference type="RefSeq" id="WP_164680320.1">
    <property type="nucleotide sequence ID" value="NZ_CP049057.1"/>
</dbReference>
<dbReference type="Pfam" id="PF00691">
    <property type="entry name" value="OmpA"/>
    <property type="match status" value="1"/>
</dbReference>
<keyword evidence="3" id="KW-0998">Cell outer membrane</keyword>
<evidence type="ECO:0000259" key="5">
    <source>
        <dbReference type="PROSITE" id="PS51123"/>
    </source>
</evidence>
<dbReference type="AlphaFoldDB" id="A0A6G6GP48"/>
<keyword evidence="7" id="KW-1185">Reference proteome</keyword>
<evidence type="ECO:0000256" key="2">
    <source>
        <dbReference type="ARBA" id="ARBA00023136"/>
    </source>
</evidence>
<dbReference type="InterPro" id="IPR006665">
    <property type="entry name" value="OmpA-like"/>
</dbReference>
<dbReference type="InterPro" id="IPR006664">
    <property type="entry name" value="OMP_bac"/>
</dbReference>
<dbReference type="PANTHER" id="PTHR30329">
    <property type="entry name" value="STATOR ELEMENT OF FLAGELLAR MOTOR COMPLEX"/>
    <property type="match status" value="1"/>
</dbReference>
<feature type="domain" description="OmpA-like" evidence="5">
    <location>
        <begin position="456"/>
        <end position="573"/>
    </location>
</feature>
<dbReference type="PANTHER" id="PTHR30329:SF21">
    <property type="entry name" value="LIPOPROTEIN YIAD-RELATED"/>
    <property type="match status" value="1"/>
</dbReference>
<gene>
    <name evidence="6" type="ORF">G5B37_12265</name>
</gene>
<protein>
    <submittedName>
        <fullName evidence="6">OmpA family protein</fullName>
    </submittedName>
</protein>
<evidence type="ECO:0000313" key="6">
    <source>
        <dbReference type="EMBL" id="QIE60307.1"/>
    </source>
</evidence>
<dbReference type="InterPro" id="IPR050330">
    <property type="entry name" value="Bact_OuterMem_StrucFunc"/>
</dbReference>
<dbReference type="GO" id="GO:0009279">
    <property type="term" value="C:cell outer membrane"/>
    <property type="evidence" value="ECO:0007669"/>
    <property type="project" value="UniProtKB-SubCell"/>
</dbReference>
<dbReference type="PROSITE" id="PS51123">
    <property type="entry name" value="OMPA_2"/>
    <property type="match status" value="1"/>
</dbReference>
<dbReference type="InterPro" id="IPR036737">
    <property type="entry name" value="OmpA-like_sf"/>
</dbReference>
<dbReference type="SUPFAM" id="SSF103088">
    <property type="entry name" value="OmpA-like"/>
    <property type="match status" value="1"/>
</dbReference>